<evidence type="ECO:0000256" key="1">
    <source>
        <dbReference type="SAM" id="MobiDB-lite"/>
    </source>
</evidence>
<dbReference type="Proteomes" id="UP000037035">
    <property type="component" value="Unassembled WGS sequence"/>
</dbReference>
<sequence length="84" mass="9300">SSLSEKPWNNIPRKPRGGPYSAEKREEACQLCLDETQRFEANQAAQEKSQQLFEQNMLAVISNLGRCGVFIGKVAAAGLRSSCR</sequence>
<name>A0A0L6V3E5_9BASI</name>
<comment type="caution">
    <text evidence="2">The sequence shown here is derived from an EMBL/GenBank/DDBJ whole genome shotgun (WGS) entry which is preliminary data.</text>
</comment>
<reference evidence="2 3" key="1">
    <citation type="submission" date="2015-08" db="EMBL/GenBank/DDBJ databases">
        <title>Next Generation Sequencing and Analysis of the Genome of Puccinia sorghi L Schw, the Causal Agent of Maize Common Rust.</title>
        <authorList>
            <person name="Rochi L."/>
            <person name="Burguener G."/>
            <person name="Darino M."/>
            <person name="Turjanski A."/>
            <person name="Kreff E."/>
            <person name="Dieguez M.J."/>
            <person name="Sacco F."/>
        </authorList>
    </citation>
    <scope>NUCLEOTIDE SEQUENCE [LARGE SCALE GENOMIC DNA]</scope>
    <source>
        <strain evidence="2 3">RO10H11247</strain>
    </source>
</reference>
<keyword evidence="3" id="KW-1185">Reference proteome</keyword>
<proteinExistence type="predicted"/>
<protein>
    <submittedName>
        <fullName evidence="2">Uncharacterized protein</fullName>
    </submittedName>
</protein>
<gene>
    <name evidence="2" type="ORF">VP01_2896g1</name>
</gene>
<evidence type="ECO:0000313" key="3">
    <source>
        <dbReference type="Proteomes" id="UP000037035"/>
    </source>
</evidence>
<organism evidence="2 3">
    <name type="scientific">Puccinia sorghi</name>
    <dbReference type="NCBI Taxonomy" id="27349"/>
    <lineage>
        <taxon>Eukaryota</taxon>
        <taxon>Fungi</taxon>
        <taxon>Dikarya</taxon>
        <taxon>Basidiomycota</taxon>
        <taxon>Pucciniomycotina</taxon>
        <taxon>Pucciniomycetes</taxon>
        <taxon>Pucciniales</taxon>
        <taxon>Pucciniaceae</taxon>
        <taxon>Puccinia</taxon>
    </lineage>
</organism>
<dbReference type="VEuPathDB" id="FungiDB:VP01_2896g1"/>
<accession>A0A0L6V3E5</accession>
<dbReference type="AlphaFoldDB" id="A0A0L6V3E5"/>
<feature type="region of interest" description="Disordered" evidence="1">
    <location>
        <begin position="1"/>
        <end position="22"/>
    </location>
</feature>
<evidence type="ECO:0000313" key="2">
    <source>
        <dbReference type="EMBL" id="KNZ54635.1"/>
    </source>
</evidence>
<feature type="non-terminal residue" evidence="2">
    <location>
        <position position="1"/>
    </location>
</feature>
<dbReference type="EMBL" id="LAVV01007830">
    <property type="protein sequence ID" value="KNZ54635.1"/>
    <property type="molecule type" value="Genomic_DNA"/>
</dbReference>